<sequence>SSVRSQHTGTGDKDERTNGEQSRLLRFQHEPPDVPRRGVGERKNRLCPSRVDRRQNDQFDSRRISTYFR</sequence>
<name>A0AAD9JCK3_9ANNE</name>
<keyword evidence="3" id="KW-1185">Reference proteome</keyword>
<proteinExistence type="predicted"/>
<organism evidence="2 3">
    <name type="scientific">Paralvinella palmiformis</name>
    <dbReference type="NCBI Taxonomy" id="53620"/>
    <lineage>
        <taxon>Eukaryota</taxon>
        <taxon>Metazoa</taxon>
        <taxon>Spiralia</taxon>
        <taxon>Lophotrochozoa</taxon>
        <taxon>Annelida</taxon>
        <taxon>Polychaeta</taxon>
        <taxon>Sedentaria</taxon>
        <taxon>Canalipalpata</taxon>
        <taxon>Terebellida</taxon>
        <taxon>Terebelliformia</taxon>
        <taxon>Alvinellidae</taxon>
        <taxon>Paralvinella</taxon>
    </lineage>
</organism>
<dbReference type="Proteomes" id="UP001208570">
    <property type="component" value="Unassembled WGS sequence"/>
</dbReference>
<accession>A0AAD9JCK3</accession>
<feature type="compositionally biased region" description="Basic and acidic residues" evidence="1">
    <location>
        <begin position="27"/>
        <end position="63"/>
    </location>
</feature>
<feature type="non-terminal residue" evidence="2">
    <location>
        <position position="1"/>
    </location>
</feature>
<evidence type="ECO:0000256" key="1">
    <source>
        <dbReference type="SAM" id="MobiDB-lite"/>
    </source>
</evidence>
<comment type="caution">
    <text evidence="2">The sequence shown here is derived from an EMBL/GenBank/DDBJ whole genome shotgun (WGS) entry which is preliminary data.</text>
</comment>
<evidence type="ECO:0000313" key="2">
    <source>
        <dbReference type="EMBL" id="KAK2150096.1"/>
    </source>
</evidence>
<reference evidence="2" key="1">
    <citation type="journal article" date="2023" name="Mol. Biol. Evol.">
        <title>Third-Generation Sequencing Reveals the Adaptive Role of the Epigenome in Three Deep-Sea Polychaetes.</title>
        <authorList>
            <person name="Perez M."/>
            <person name="Aroh O."/>
            <person name="Sun Y."/>
            <person name="Lan Y."/>
            <person name="Juniper S.K."/>
            <person name="Young C.R."/>
            <person name="Angers B."/>
            <person name="Qian P.Y."/>
        </authorList>
    </citation>
    <scope>NUCLEOTIDE SEQUENCE</scope>
    <source>
        <strain evidence="2">P08H-3</strain>
    </source>
</reference>
<evidence type="ECO:0000313" key="3">
    <source>
        <dbReference type="Proteomes" id="UP001208570"/>
    </source>
</evidence>
<protein>
    <submittedName>
        <fullName evidence="2">Uncharacterized protein</fullName>
    </submittedName>
</protein>
<gene>
    <name evidence="2" type="ORF">LSH36_424g02010</name>
</gene>
<dbReference type="AlphaFoldDB" id="A0AAD9JCK3"/>
<dbReference type="EMBL" id="JAODUP010000424">
    <property type="protein sequence ID" value="KAK2150096.1"/>
    <property type="molecule type" value="Genomic_DNA"/>
</dbReference>
<feature type="region of interest" description="Disordered" evidence="1">
    <location>
        <begin position="1"/>
        <end position="69"/>
    </location>
</feature>